<dbReference type="AlphaFoldDB" id="A0A0D3KLV1"/>
<evidence type="ECO:0000256" key="1">
    <source>
        <dbReference type="SAM" id="MobiDB-lite"/>
    </source>
</evidence>
<keyword evidence="2" id="KW-0472">Membrane</keyword>
<dbReference type="PaxDb" id="2903-EOD36736"/>
<dbReference type="GeneID" id="17282006"/>
<dbReference type="EnsemblProtists" id="EOD36736">
    <property type="protein sequence ID" value="EOD36736"/>
    <property type="gene ID" value="EMIHUDRAFT_462336"/>
</dbReference>
<dbReference type="HOGENOM" id="CLU_067955_0_0_1"/>
<dbReference type="KEGG" id="ehx:EMIHUDRAFT_462336"/>
<name>A0A0D3KLV1_EMIH1</name>
<reference evidence="4" key="1">
    <citation type="journal article" date="2013" name="Nature">
        <title>Pan genome of the phytoplankton Emiliania underpins its global distribution.</title>
        <authorList>
            <person name="Read B.A."/>
            <person name="Kegel J."/>
            <person name="Klute M.J."/>
            <person name="Kuo A."/>
            <person name="Lefebvre S.C."/>
            <person name="Maumus F."/>
            <person name="Mayer C."/>
            <person name="Miller J."/>
            <person name="Monier A."/>
            <person name="Salamov A."/>
            <person name="Young J."/>
            <person name="Aguilar M."/>
            <person name="Claverie J.M."/>
            <person name="Frickenhaus S."/>
            <person name="Gonzalez K."/>
            <person name="Herman E.K."/>
            <person name="Lin Y.C."/>
            <person name="Napier J."/>
            <person name="Ogata H."/>
            <person name="Sarno A.F."/>
            <person name="Shmutz J."/>
            <person name="Schroeder D."/>
            <person name="de Vargas C."/>
            <person name="Verret F."/>
            <person name="von Dassow P."/>
            <person name="Valentin K."/>
            <person name="Van de Peer Y."/>
            <person name="Wheeler G."/>
            <person name="Dacks J.B."/>
            <person name="Delwiche C.F."/>
            <person name="Dyhrman S.T."/>
            <person name="Glockner G."/>
            <person name="John U."/>
            <person name="Richards T."/>
            <person name="Worden A.Z."/>
            <person name="Zhang X."/>
            <person name="Grigoriev I.V."/>
            <person name="Allen A.E."/>
            <person name="Bidle K."/>
            <person name="Borodovsky M."/>
            <person name="Bowler C."/>
            <person name="Brownlee C."/>
            <person name="Cock J.M."/>
            <person name="Elias M."/>
            <person name="Gladyshev V.N."/>
            <person name="Groth M."/>
            <person name="Guda C."/>
            <person name="Hadaegh A."/>
            <person name="Iglesias-Rodriguez M.D."/>
            <person name="Jenkins J."/>
            <person name="Jones B.M."/>
            <person name="Lawson T."/>
            <person name="Leese F."/>
            <person name="Lindquist E."/>
            <person name="Lobanov A."/>
            <person name="Lomsadze A."/>
            <person name="Malik S.B."/>
            <person name="Marsh M.E."/>
            <person name="Mackinder L."/>
            <person name="Mock T."/>
            <person name="Mueller-Roeber B."/>
            <person name="Pagarete A."/>
            <person name="Parker M."/>
            <person name="Probert I."/>
            <person name="Quesneville H."/>
            <person name="Raines C."/>
            <person name="Rensing S.A."/>
            <person name="Riano-Pachon D.M."/>
            <person name="Richier S."/>
            <person name="Rokitta S."/>
            <person name="Shiraiwa Y."/>
            <person name="Soanes D.M."/>
            <person name="van der Giezen M."/>
            <person name="Wahlund T.M."/>
            <person name="Williams B."/>
            <person name="Wilson W."/>
            <person name="Wolfe G."/>
            <person name="Wurch L.L."/>
        </authorList>
    </citation>
    <scope>NUCLEOTIDE SEQUENCE</scope>
</reference>
<sequence length="368" mass="40525">METQQLATTPARRRHPRLALLGAVVAAVGLLLVVGSAGGRQLLFEEAGEEYGLLDFMGETRVRSFMGGHRVPLSEATPASDLIELPKGCHLRTGLMTTALNIFIDDFLRGGPWPRPAGRPSRKRLVSQLGTSLLLHNKTFTGSTASPRIKLALRLNYTLEQAHPWGSVQLGGGTIDTTVQGAILINYLDLHDFNNTIKHCGGLMGTSELKVHGLLNLEKETMEADDLSADQTFVQEQCNGPSYWDYGLGPRPDGLVDAINHEVRRSFWKDYVAPPPSPPPPYLCDCEWTLEFACPHSEPLQTAKTFAEDDGSACFVHCCVDQHYREVYARQPAAASYGSYYAGEEEGEEEAEQDGEEEVQASRGWFTF</sequence>
<feature type="compositionally biased region" description="Acidic residues" evidence="1">
    <location>
        <begin position="343"/>
        <end position="359"/>
    </location>
</feature>
<evidence type="ECO:0000256" key="2">
    <source>
        <dbReference type="SAM" id="Phobius"/>
    </source>
</evidence>
<evidence type="ECO:0000313" key="4">
    <source>
        <dbReference type="Proteomes" id="UP000013827"/>
    </source>
</evidence>
<keyword evidence="2" id="KW-1133">Transmembrane helix</keyword>
<feature type="transmembrane region" description="Helical" evidence="2">
    <location>
        <begin position="18"/>
        <end position="38"/>
    </location>
</feature>
<organism evidence="3 4">
    <name type="scientific">Emiliania huxleyi (strain CCMP1516)</name>
    <dbReference type="NCBI Taxonomy" id="280463"/>
    <lineage>
        <taxon>Eukaryota</taxon>
        <taxon>Haptista</taxon>
        <taxon>Haptophyta</taxon>
        <taxon>Prymnesiophyceae</taxon>
        <taxon>Isochrysidales</taxon>
        <taxon>Noelaerhabdaceae</taxon>
        <taxon>Emiliania</taxon>
    </lineage>
</organism>
<feature type="region of interest" description="Disordered" evidence="1">
    <location>
        <begin position="342"/>
        <end position="368"/>
    </location>
</feature>
<reference evidence="3" key="2">
    <citation type="submission" date="2024-10" db="UniProtKB">
        <authorList>
            <consortium name="EnsemblProtists"/>
        </authorList>
    </citation>
    <scope>IDENTIFICATION</scope>
</reference>
<keyword evidence="4" id="KW-1185">Reference proteome</keyword>
<protein>
    <recommendedName>
        <fullName evidence="5">Pherophorin domain-containing protein</fullName>
    </recommendedName>
</protein>
<keyword evidence="2" id="KW-0812">Transmembrane</keyword>
<proteinExistence type="predicted"/>
<accession>A0A0D3KLV1</accession>
<dbReference type="RefSeq" id="XP_005789165.1">
    <property type="nucleotide sequence ID" value="XM_005789108.1"/>
</dbReference>
<evidence type="ECO:0008006" key="5">
    <source>
        <dbReference type="Google" id="ProtNLM"/>
    </source>
</evidence>
<evidence type="ECO:0000313" key="3">
    <source>
        <dbReference type="EnsemblProtists" id="EOD36736"/>
    </source>
</evidence>
<dbReference type="Proteomes" id="UP000013827">
    <property type="component" value="Unassembled WGS sequence"/>
</dbReference>